<protein>
    <submittedName>
        <fullName evidence="1">Uncharacterized protein</fullName>
    </submittedName>
</protein>
<dbReference type="Proteomes" id="UP000030008">
    <property type="component" value="Unassembled WGS sequence"/>
</dbReference>
<gene>
    <name evidence="1" type="ORF">CIAN88_10235</name>
</gene>
<reference evidence="1 2" key="1">
    <citation type="submission" date="2014-08" db="EMBL/GenBank/DDBJ databases">
        <title>Clostridium innocuum, an unnegligible vancomycin-resistant pathogen causing extra-intestinal infections.</title>
        <authorList>
            <person name="Feng Y."/>
            <person name="Chiu C.-H."/>
        </authorList>
    </citation>
    <scope>NUCLEOTIDE SEQUENCE [LARGE SCALE GENOMIC DNA]</scope>
    <source>
        <strain evidence="1 2">AN88</strain>
    </source>
</reference>
<evidence type="ECO:0000313" key="2">
    <source>
        <dbReference type="Proteomes" id="UP000030008"/>
    </source>
</evidence>
<name>A0A099I6W7_CLOIN</name>
<accession>A0A099I6W7</accession>
<sequence>MRLQGKDIYVRNQTASRITDLYFLYPGGTAPHTVKKIPPHQHQLEFIYDFSIAGAKDLAFYFLDDEDTKFIFHKELDAEHQNQPLYVYITIQDGRRCVRRDPHGKELYQE</sequence>
<dbReference type="EMBL" id="JQIF01000042">
    <property type="protein sequence ID" value="KGJ53301.1"/>
    <property type="molecule type" value="Genomic_DNA"/>
</dbReference>
<dbReference type="AlphaFoldDB" id="A0A099I6W7"/>
<proteinExistence type="predicted"/>
<comment type="caution">
    <text evidence="1">The sequence shown here is derived from an EMBL/GenBank/DDBJ whole genome shotgun (WGS) entry which is preliminary data.</text>
</comment>
<evidence type="ECO:0000313" key="1">
    <source>
        <dbReference type="EMBL" id="KGJ53301.1"/>
    </source>
</evidence>
<organism evidence="1 2">
    <name type="scientific">Clostridium innocuum</name>
    <dbReference type="NCBI Taxonomy" id="1522"/>
    <lineage>
        <taxon>Bacteria</taxon>
        <taxon>Bacillati</taxon>
        <taxon>Bacillota</taxon>
        <taxon>Clostridia</taxon>
        <taxon>Eubacteriales</taxon>
        <taxon>Clostridiaceae</taxon>
        <taxon>Clostridium</taxon>
    </lineage>
</organism>
<dbReference type="RefSeq" id="WP_044905322.1">
    <property type="nucleotide sequence ID" value="NZ_JQIF01000042.1"/>
</dbReference>